<dbReference type="CDD" id="cd00029">
    <property type="entry name" value="C1"/>
    <property type="match status" value="1"/>
</dbReference>
<feature type="compositionally biased region" description="Basic and acidic residues" evidence="10">
    <location>
        <begin position="306"/>
        <end position="329"/>
    </location>
</feature>
<organism evidence="14 15">
    <name type="scientific">Spizellomyces punctatus (strain DAOM BR117)</name>
    <dbReference type="NCBI Taxonomy" id="645134"/>
    <lineage>
        <taxon>Eukaryota</taxon>
        <taxon>Fungi</taxon>
        <taxon>Fungi incertae sedis</taxon>
        <taxon>Chytridiomycota</taxon>
        <taxon>Chytridiomycota incertae sedis</taxon>
        <taxon>Chytridiomycetes</taxon>
        <taxon>Spizellomycetales</taxon>
        <taxon>Spizellomycetaceae</taxon>
        <taxon>Spizellomyces</taxon>
    </lineage>
</organism>
<feature type="region of interest" description="Disordered" evidence="10">
    <location>
        <begin position="1675"/>
        <end position="1698"/>
    </location>
</feature>
<dbReference type="GO" id="GO:0042393">
    <property type="term" value="F:histone binding"/>
    <property type="evidence" value="ECO:0007669"/>
    <property type="project" value="TreeGrafter"/>
</dbReference>
<dbReference type="SUPFAM" id="SSF52540">
    <property type="entry name" value="P-loop containing nucleoside triphosphate hydrolases"/>
    <property type="match status" value="2"/>
</dbReference>
<accession>A0A0L0HCE3</accession>
<feature type="region of interest" description="Disordered" evidence="10">
    <location>
        <begin position="1271"/>
        <end position="1372"/>
    </location>
</feature>
<feature type="region of interest" description="Disordered" evidence="10">
    <location>
        <begin position="2170"/>
        <end position="2203"/>
    </location>
</feature>
<keyword evidence="7" id="KW-0862">Zinc</keyword>
<feature type="compositionally biased region" description="Low complexity" evidence="10">
    <location>
        <begin position="99"/>
        <end position="111"/>
    </location>
</feature>
<evidence type="ECO:0000259" key="12">
    <source>
        <dbReference type="PROSITE" id="PS51192"/>
    </source>
</evidence>
<dbReference type="PROSITE" id="PS51192">
    <property type="entry name" value="HELICASE_ATP_BIND_1"/>
    <property type="match status" value="1"/>
</dbReference>
<keyword evidence="15" id="KW-1185">Reference proteome</keyword>
<gene>
    <name evidence="14" type="ORF">SPPG_06143</name>
</gene>
<proteinExistence type="predicted"/>
<dbReference type="EMBL" id="KQ257460">
    <property type="protein sequence ID" value="KNC98438.1"/>
    <property type="molecule type" value="Genomic_DNA"/>
</dbReference>
<dbReference type="SMART" id="SM00249">
    <property type="entry name" value="PHD"/>
    <property type="match status" value="2"/>
</dbReference>
<evidence type="ECO:0000256" key="2">
    <source>
        <dbReference type="ARBA" id="ARBA00022723"/>
    </source>
</evidence>
<keyword evidence="3" id="KW-0677">Repeat</keyword>
<dbReference type="Pfam" id="PF00176">
    <property type="entry name" value="SNF2-rel_dom"/>
    <property type="match status" value="1"/>
</dbReference>
<feature type="region of interest" description="Disordered" evidence="10">
    <location>
        <begin position="233"/>
        <end position="264"/>
    </location>
</feature>
<dbReference type="InterPro" id="IPR001650">
    <property type="entry name" value="Helicase_C-like"/>
</dbReference>
<feature type="region of interest" description="Disordered" evidence="10">
    <location>
        <begin position="282"/>
        <end position="329"/>
    </location>
</feature>
<dbReference type="InterPro" id="IPR001965">
    <property type="entry name" value="Znf_PHD"/>
</dbReference>
<feature type="domain" description="Helicase C-terminal" evidence="13">
    <location>
        <begin position="1000"/>
        <end position="1151"/>
    </location>
</feature>
<evidence type="ECO:0000256" key="6">
    <source>
        <dbReference type="ARBA" id="ARBA00022801"/>
    </source>
</evidence>
<dbReference type="STRING" id="645134.A0A0L0HCE3"/>
<evidence type="ECO:0000259" key="13">
    <source>
        <dbReference type="PROSITE" id="PS51194"/>
    </source>
</evidence>
<evidence type="ECO:0000256" key="7">
    <source>
        <dbReference type="ARBA" id="ARBA00022833"/>
    </source>
</evidence>
<dbReference type="RefSeq" id="XP_016606478.1">
    <property type="nucleotide sequence ID" value="XM_016754347.1"/>
</dbReference>
<feature type="region of interest" description="Disordered" evidence="10">
    <location>
        <begin position="1922"/>
        <end position="1953"/>
    </location>
</feature>
<evidence type="ECO:0000256" key="10">
    <source>
        <dbReference type="SAM" id="MobiDB-lite"/>
    </source>
</evidence>
<dbReference type="CDD" id="cd18793">
    <property type="entry name" value="SF2_C_SNF"/>
    <property type="match status" value="1"/>
</dbReference>
<dbReference type="GO" id="GO:0016887">
    <property type="term" value="F:ATP hydrolysis activity"/>
    <property type="evidence" value="ECO:0007669"/>
    <property type="project" value="TreeGrafter"/>
</dbReference>
<feature type="compositionally biased region" description="Polar residues" evidence="10">
    <location>
        <begin position="1637"/>
        <end position="1661"/>
    </location>
</feature>
<dbReference type="PROSITE" id="PS50013">
    <property type="entry name" value="CHROMO_2"/>
    <property type="match status" value="1"/>
</dbReference>
<dbReference type="PANTHER" id="PTHR45623:SF17">
    <property type="entry name" value="CHROMODOMAIN-HELICASE-DNA-BINDING PROTEIN 3-RELATED"/>
    <property type="match status" value="1"/>
</dbReference>
<evidence type="ECO:0000256" key="9">
    <source>
        <dbReference type="ARBA" id="ARBA00023242"/>
    </source>
</evidence>
<dbReference type="PROSITE" id="PS51194">
    <property type="entry name" value="HELICASE_CTER"/>
    <property type="match status" value="1"/>
</dbReference>
<feature type="region of interest" description="Disordered" evidence="10">
    <location>
        <begin position="87"/>
        <end position="116"/>
    </location>
</feature>
<feature type="compositionally biased region" description="Low complexity" evidence="10">
    <location>
        <begin position="2292"/>
        <end position="2311"/>
    </location>
</feature>
<feature type="region of interest" description="Disordered" evidence="10">
    <location>
        <begin position="2286"/>
        <end position="2311"/>
    </location>
</feature>
<feature type="compositionally biased region" description="Polar residues" evidence="10">
    <location>
        <begin position="1620"/>
        <end position="1630"/>
    </location>
</feature>
<dbReference type="GO" id="GO:0140658">
    <property type="term" value="F:ATP-dependent chromatin remodeler activity"/>
    <property type="evidence" value="ECO:0007669"/>
    <property type="project" value="TreeGrafter"/>
</dbReference>
<feature type="region of interest" description="Disordered" evidence="10">
    <location>
        <begin position="133"/>
        <end position="174"/>
    </location>
</feature>
<feature type="compositionally biased region" description="Acidic residues" evidence="10">
    <location>
        <begin position="249"/>
        <end position="264"/>
    </location>
</feature>
<protein>
    <submittedName>
        <fullName evidence="14">Uncharacterized protein</fullName>
    </submittedName>
</protein>
<evidence type="ECO:0000256" key="4">
    <source>
        <dbReference type="ARBA" id="ARBA00022741"/>
    </source>
</evidence>
<feature type="compositionally biased region" description="Polar residues" evidence="10">
    <location>
        <begin position="141"/>
        <end position="157"/>
    </location>
</feature>
<keyword evidence="2" id="KW-0479">Metal-binding</keyword>
<dbReference type="InParanoid" id="A0A0L0HCE3"/>
<dbReference type="CDD" id="cd18660">
    <property type="entry name" value="CD1_tandem"/>
    <property type="match status" value="1"/>
</dbReference>
<keyword evidence="8" id="KW-0067">ATP-binding</keyword>
<evidence type="ECO:0000313" key="14">
    <source>
        <dbReference type="EMBL" id="KNC98438.1"/>
    </source>
</evidence>
<dbReference type="OrthoDB" id="5857104at2759"/>
<feature type="compositionally biased region" description="Low complexity" evidence="10">
    <location>
        <begin position="1932"/>
        <end position="1950"/>
    </location>
</feature>
<dbReference type="Pfam" id="PF23615">
    <property type="entry name" value="Chromo_MIT1"/>
    <property type="match status" value="1"/>
</dbReference>
<feature type="region of interest" description="Disordered" evidence="10">
    <location>
        <begin position="1462"/>
        <end position="1663"/>
    </location>
</feature>
<comment type="subcellular location">
    <subcellularLocation>
        <location evidence="1">Nucleus</location>
    </subcellularLocation>
</comment>
<dbReference type="Gene3D" id="3.40.50.10810">
    <property type="entry name" value="Tandem AAA-ATPase domain"/>
    <property type="match status" value="1"/>
</dbReference>
<feature type="compositionally biased region" description="Acidic residues" evidence="10">
    <location>
        <begin position="291"/>
        <end position="305"/>
    </location>
</feature>
<keyword evidence="9" id="KW-0539">Nucleus</keyword>
<dbReference type="Gene3D" id="2.40.50.40">
    <property type="match status" value="3"/>
</dbReference>
<dbReference type="GO" id="GO:0003682">
    <property type="term" value="F:chromatin binding"/>
    <property type="evidence" value="ECO:0007669"/>
    <property type="project" value="TreeGrafter"/>
</dbReference>
<feature type="compositionally biased region" description="Low complexity" evidence="10">
    <location>
        <begin position="2180"/>
        <end position="2192"/>
    </location>
</feature>
<dbReference type="SMART" id="SM00490">
    <property type="entry name" value="HELICc"/>
    <property type="match status" value="1"/>
</dbReference>
<feature type="compositionally biased region" description="Polar residues" evidence="10">
    <location>
        <begin position="1535"/>
        <end position="1555"/>
    </location>
</feature>
<evidence type="ECO:0000256" key="3">
    <source>
        <dbReference type="ARBA" id="ARBA00022737"/>
    </source>
</evidence>
<feature type="compositionally biased region" description="Polar residues" evidence="10">
    <location>
        <begin position="1922"/>
        <end position="1931"/>
    </location>
</feature>
<feature type="compositionally biased region" description="Polar residues" evidence="10">
    <location>
        <begin position="1680"/>
        <end position="1694"/>
    </location>
</feature>
<dbReference type="Gene3D" id="3.40.50.300">
    <property type="entry name" value="P-loop containing nucleotide triphosphate hydrolases"/>
    <property type="match status" value="1"/>
</dbReference>
<dbReference type="Pfam" id="PF00271">
    <property type="entry name" value="Helicase_C"/>
    <property type="match status" value="1"/>
</dbReference>
<keyword evidence="6" id="KW-0378">Hydrolase</keyword>
<feature type="compositionally biased region" description="Polar residues" evidence="10">
    <location>
        <begin position="1486"/>
        <end position="1513"/>
    </location>
</feature>
<dbReference type="GO" id="GO:0003677">
    <property type="term" value="F:DNA binding"/>
    <property type="evidence" value="ECO:0007669"/>
    <property type="project" value="TreeGrafter"/>
</dbReference>
<evidence type="ECO:0000256" key="5">
    <source>
        <dbReference type="ARBA" id="ARBA00022771"/>
    </source>
</evidence>
<dbReference type="InterPro" id="IPR049730">
    <property type="entry name" value="SNF2/RAD54-like_C"/>
</dbReference>
<feature type="domain" description="Helicase ATP-binding" evidence="12">
    <location>
        <begin position="687"/>
        <end position="863"/>
    </location>
</feature>
<sequence>MNTLVNRDEDEILVPTAYRDVAGDAEKKLQNAAAMRIMHEGTSQVPAVSQESASDLLVIEEPTLNMELGPAAAVPRDVAAEADMDDKMNVDGDPVQDQSTAATSADTVADTESGHASAVFQETAIHEDLADSMDVEEESVQKQSNTVSSSKVPSTNDAETEEPRSIDVAEGDNTGGEAASALAVEKVLRKRTSSGGKVEYCIQWNNGHKTWETRFNMAAYIGAIEAYDASLEEPMTKGRGTPIKRGGETDDDESDTDGESNDEEVGLLKRSKRLSAAAAAHAISQSKGADAVEEDQSSDEYDDTESSAKENGESDLRRSSRQSQDCRKRPDNSIAIVCTTYGRTESKRRDEHNDLEGDLGPLISCASCAVVWHQPCGTAKRKMLPNGLLQCSHCIKEDPICLVCKQPPHPIPPESLEDEDPPIEGVVRPLFRCFRCGLTAHIECIMQLYLDDVDDTGRTFIKSGVGSRQWFEKEWKCVDCIVWDDKVESILTYRELPPEPQDGEEAEVSPPAREFYVKFASWSYRHCTWVSERWLSQLKYEQAKYKNFIKMVEADNEEAKAEGQAPVWPMEVDDALPLDVLIVEKILDATYHKLHGTEDLDNLKEVYIKWKGLPHDKCYWEQLPPDDDPLYPDIVREYERYLKRDEIGDWKSVPTRKKAFEEYDEQPDFIGYGQLKPYQLEGLNWLLYKWHKETPCILADDMGLGKTVQIVSLLACLHHDYYRWPFLIAVPSSTLGHWQQELQRWAPNLVVTTYSGSQEARKVIREHEIHGPEDENRKQDKNVRFHVLLANYETLSRDSAYFRNIDFEVLVCDEGHRLKDDSAKSFTSFKKNLKVRHRIIMTGTPLQNNVRELFNLLCFLDPVKFSSPKEWEEKYETDELNDESMKELHELLQPYFLRRTKSDVNLKLPPKVETLVPVSMTSIQKELYRAILAKNSDILKSIGVVISGKDDARVSPLQNILMELRKICNHPYILPDVEPKDLTEEEAHKRLIESGAKLALLHKMLPKLKARGHRVLIFSQFKLSLNIMEDYMVTEGYKFLRMDGELKNELRQPMIDQFNAPDSDYFVFLLTTRTGGEGINLTAADTIIIYDADWNPQRDIQAMARAHRIGQTKPLVVYRFFTSNSVEEKIIQVAKKKLVLDHLIISSMSRTEVTKEEYSSIVKFGAKALFEEEKGNEQGDGVNPATEARQIKYDDKAVEDLLNLSAQRAAEAAAAHDPAEPAKTGAFAFAKVWNVEKHTDEELEDIAELPDEGQDDDEFWNNLLKEAAAGGTIDPEVDEHGRSRRKRKQVTYFEDKTTKRSKLYEDLPSDGLEPEEDQEPETTHEDPEFHPPAVEEEDIDDSDGVEEEAIISVPGAPLGTATKPTKAARAPKHSKMMATLPMKGFPVGTSATIPPQQTTYGANFQAMPVQNSDGVQYSWPRPSPLMRPHLPPSSFGPVPAHLPPNFPQGYPARPIAPQSGYGSGFRPVPSNFIQGWGPPRPGNAAYSPQMQGPSNLMQRPSHSQSGYGTSSAQPPGKIIHEQPAHMHTGYGKSVLPTSGNVSQGQSVRPQFSQSGYGAGFPQMQIPSNFAQRPPVPPQPQRSQGDYSKPPTWTPSTSAEGPPDRSNIPNRQFAQPVAPPENSTQGLSSQPAQPPSLRDSQADSQAVHSNNGTSGPIVQTSVPLGVPQPTVVHISKVPSVPGQQTSVPTASTHTSAEPHASAEVFSLHAAHSMSTQPPTTTVPAKKLPEEISPEAEKSARTMVNLYTTPGIAPTCWLCLYEFHPIEKCPMRNNEGYLRTVFKQMTVALQFDLSEEVTEGIAVKLKLIALFFKKLGYEAPGPIPDLPLRKSPEVMTTKAVTSMVPTPQPTASIETLPSPHGQATPASVSTLNNLPRSSVQQFTSLMPSTVPPPNGTPRTLTGWPSTILPQFPVVTASPALQATGTSSLSHTTPVNVTSNVQSSHVQQSSTSSDESIRRANLALLPSSSTVGSTIPGTWNYTPPAPAASFGGLQPVQSTIPLMSGPQKSNGMTSMFSSVGQYSVPSVGSLPQQQFSTVPSNWTQIVPGIIATNMAPNAFMTYGQRPATGYPVMEYPVQKCLFCGASNHRTEDKNCPLLQQNPTEHRRKLREFVREGHVNHLSIKQVTDLDLLASYYEKQRTRTSNKNENPSAIGTGALTLSRSSVVDPRPFSYPQGNIQTWPSSAQNAGSSSAGQAGAGSGGSSHSMDAFIRQEQHLAALQNPWPQAQYFTYSHQIPGSLPVGSSPFPVTFSSGVQGQQQSRIIQQGNVGTQAVTQQIVSTGTIIDLTDGDGVGSSKNNPNTSNSSSGPSYSGY</sequence>
<dbReference type="InterPro" id="IPR000953">
    <property type="entry name" value="Chromo/chromo_shadow_dom"/>
</dbReference>
<dbReference type="eggNOG" id="KOG0383">
    <property type="taxonomic scope" value="Eukaryota"/>
</dbReference>
<evidence type="ECO:0000313" key="15">
    <source>
        <dbReference type="Proteomes" id="UP000053201"/>
    </source>
</evidence>
<dbReference type="SUPFAM" id="SSF54160">
    <property type="entry name" value="Chromo domain-like"/>
    <property type="match status" value="3"/>
</dbReference>
<feature type="domain" description="Chromo" evidence="11">
    <location>
        <begin position="581"/>
        <end position="640"/>
    </location>
</feature>
<dbReference type="GO" id="GO:0000785">
    <property type="term" value="C:chromatin"/>
    <property type="evidence" value="ECO:0007669"/>
    <property type="project" value="TreeGrafter"/>
</dbReference>
<dbReference type="InterPro" id="IPR014001">
    <property type="entry name" value="Helicase_ATP-bd"/>
</dbReference>
<feature type="compositionally biased region" description="Basic and acidic residues" evidence="10">
    <location>
        <begin position="1293"/>
        <end position="1305"/>
    </location>
</feature>
<name>A0A0L0HCE3_SPIPD</name>
<evidence type="ECO:0000256" key="1">
    <source>
        <dbReference type="ARBA" id="ARBA00004123"/>
    </source>
</evidence>
<dbReference type="Proteomes" id="UP000053201">
    <property type="component" value="Unassembled WGS sequence"/>
</dbReference>
<evidence type="ECO:0000256" key="8">
    <source>
        <dbReference type="ARBA" id="ARBA00022840"/>
    </source>
</evidence>
<keyword evidence="4" id="KW-0547">Nucleotide-binding</keyword>
<dbReference type="SMART" id="SM00487">
    <property type="entry name" value="DEXDc"/>
    <property type="match status" value="1"/>
</dbReference>
<feature type="compositionally biased region" description="Acidic residues" evidence="10">
    <location>
        <begin position="1334"/>
        <end position="1349"/>
    </location>
</feature>
<dbReference type="GO" id="GO:0005524">
    <property type="term" value="F:ATP binding"/>
    <property type="evidence" value="ECO:0007669"/>
    <property type="project" value="UniProtKB-KW"/>
</dbReference>
<keyword evidence="5" id="KW-0863">Zinc-finger</keyword>
<reference evidence="14 15" key="1">
    <citation type="submission" date="2009-08" db="EMBL/GenBank/DDBJ databases">
        <title>The Genome Sequence of Spizellomyces punctatus strain DAOM BR117.</title>
        <authorList>
            <consortium name="The Broad Institute Genome Sequencing Platform"/>
            <person name="Russ C."/>
            <person name="Cuomo C."/>
            <person name="Shea T."/>
            <person name="Young S.K."/>
            <person name="Zeng Q."/>
            <person name="Koehrsen M."/>
            <person name="Haas B."/>
            <person name="Borodovsky M."/>
            <person name="Guigo R."/>
            <person name="Alvarado L."/>
            <person name="Berlin A."/>
            <person name="Bochicchio J."/>
            <person name="Borenstein D."/>
            <person name="Chapman S."/>
            <person name="Chen Z."/>
            <person name="Engels R."/>
            <person name="Freedman E."/>
            <person name="Gellesch M."/>
            <person name="Goldberg J."/>
            <person name="Griggs A."/>
            <person name="Gujja S."/>
            <person name="Heiman D."/>
            <person name="Hepburn T."/>
            <person name="Howarth C."/>
            <person name="Jen D."/>
            <person name="Larson L."/>
            <person name="Lewis B."/>
            <person name="Mehta T."/>
            <person name="Park D."/>
            <person name="Pearson M."/>
            <person name="Roberts A."/>
            <person name="Saif S."/>
            <person name="Shenoy N."/>
            <person name="Sisk P."/>
            <person name="Stolte C."/>
            <person name="Sykes S."/>
            <person name="Thomson T."/>
            <person name="Walk T."/>
            <person name="White J."/>
            <person name="Yandava C."/>
            <person name="Burger G."/>
            <person name="Gray M.W."/>
            <person name="Holland P.W.H."/>
            <person name="King N."/>
            <person name="Lang F.B.F."/>
            <person name="Roger A.J."/>
            <person name="Ruiz-Trillo I."/>
            <person name="Lander E."/>
            <person name="Nusbaum C."/>
        </authorList>
    </citation>
    <scope>NUCLEOTIDE SEQUENCE [LARGE SCALE GENOMIC DNA]</scope>
    <source>
        <strain evidence="14 15">DAOM BR117</strain>
    </source>
</reference>
<dbReference type="InterPro" id="IPR027417">
    <property type="entry name" value="P-loop_NTPase"/>
</dbReference>
<dbReference type="InterPro" id="IPR016197">
    <property type="entry name" value="Chromo-like_dom_sf"/>
</dbReference>
<dbReference type="InterPro" id="IPR056616">
    <property type="entry name" value="Chromo_MIT1"/>
</dbReference>
<dbReference type="GO" id="GO:0005634">
    <property type="term" value="C:nucleus"/>
    <property type="evidence" value="ECO:0007669"/>
    <property type="project" value="UniProtKB-SubCell"/>
</dbReference>
<evidence type="ECO:0000259" key="11">
    <source>
        <dbReference type="PROSITE" id="PS50013"/>
    </source>
</evidence>
<dbReference type="GO" id="GO:0008270">
    <property type="term" value="F:zinc ion binding"/>
    <property type="evidence" value="ECO:0007669"/>
    <property type="project" value="UniProtKB-KW"/>
</dbReference>
<dbReference type="InterPro" id="IPR000330">
    <property type="entry name" value="SNF2_N"/>
</dbReference>
<dbReference type="InterPro" id="IPR038718">
    <property type="entry name" value="SNF2-like_sf"/>
</dbReference>
<dbReference type="PANTHER" id="PTHR45623">
    <property type="entry name" value="CHROMODOMAIN-HELICASE-DNA-BINDING PROTEIN 3-RELATED-RELATED"/>
    <property type="match status" value="1"/>
</dbReference>
<dbReference type="SMART" id="SM00298">
    <property type="entry name" value="CHROMO"/>
    <property type="match status" value="3"/>
</dbReference>
<dbReference type="GeneID" id="27689472"/>
<dbReference type="VEuPathDB" id="FungiDB:SPPG_06143"/>